<dbReference type="OrthoDB" id="9770450at2"/>
<reference evidence="2 3" key="1">
    <citation type="journal article" date="2011" name="Syst. Appl. Microbiol.">
        <title>Defluviimonas denitrificans gen. nov., sp. nov., and Pararhodobacter aggregans gen. nov., sp. nov., non-phototrophic Rhodobacteraceae from the biofilter of a marine aquaculture.</title>
        <authorList>
            <person name="Foesel B.U."/>
            <person name="Drake H.L."/>
            <person name="Schramm A."/>
        </authorList>
    </citation>
    <scope>NUCLEOTIDE SEQUENCE [LARGE SCALE GENOMIC DNA]</scope>
    <source>
        <strain evidence="2 3">D1-19</strain>
    </source>
</reference>
<evidence type="ECO:0000256" key="1">
    <source>
        <dbReference type="SAM" id="MobiDB-lite"/>
    </source>
</evidence>
<dbReference type="Proteomes" id="UP000244810">
    <property type="component" value="Unassembled WGS sequence"/>
</dbReference>
<gene>
    <name evidence="2" type="ORF">DDE23_13405</name>
</gene>
<dbReference type="GO" id="GO:0019068">
    <property type="term" value="P:virion assembly"/>
    <property type="evidence" value="ECO:0007669"/>
    <property type="project" value="InterPro"/>
</dbReference>
<dbReference type="GO" id="GO:0005198">
    <property type="term" value="F:structural molecule activity"/>
    <property type="evidence" value="ECO:0007669"/>
    <property type="project" value="InterPro"/>
</dbReference>
<feature type="region of interest" description="Disordered" evidence="1">
    <location>
        <begin position="1"/>
        <end position="20"/>
    </location>
</feature>
<dbReference type="AlphaFoldDB" id="A0A2T7URK6"/>
<organism evidence="2 3">
    <name type="scientific">Pararhodobacter aggregans</name>
    <dbReference type="NCBI Taxonomy" id="404875"/>
    <lineage>
        <taxon>Bacteria</taxon>
        <taxon>Pseudomonadati</taxon>
        <taxon>Pseudomonadota</taxon>
        <taxon>Alphaproteobacteria</taxon>
        <taxon>Rhodobacterales</taxon>
        <taxon>Paracoccaceae</taxon>
        <taxon>Pararhodobacter</taxon>
    </lineage>
</organism>
<evidence type="ECO:0000313" key="3">
    <source>
        <dbReference type="Proteomes" id="UP000244810"/>
    </source>
</evidence>
<protein>
    <submittedName>
        <fullName evidence="2">Phage portal protein</fullName>
    </submittedName>
</protein>
<dbReference type="InterPro" id="IPR006429">
    <property type="entry name" value="Phage_lambda_portal"/>
</dbReference>
<dbReference type="EMBL" id="QDDR01000006">
    <property type="protein sequence ID" value="PVE47282.1"/>
    <property type="molecule type" value="Genomic_DNA"/>
</dbReference>
<sequence length="496" mass="54878">MSQELGAWMPHREHPDSELAAARDPITSRARDLVRNNGFAAGAVQRETDAVIGAQFRPAAKPDWRALGITREEASEIGEQMDTAFRLWADDPLHGADVTRTQGWGGLCGMAYRTGLIDGDALCVIHWREDGPGPFRTCLRIVDPDLLSNPQNRPDSPTMRGGVELDGWGAPVAYHFRREHELSMFGWGQSHIWDRWERELPWFRPQVAHFFERHRDGQTRGISRLAPVLDAMKMQDKHSRVELQAAVLGAILGLFISSPLSPEAVSDLIDDGKFTALDEARQALGKERGLIFGGVRLPVLAPGDSIESVNVQRPAGQYQMFETAVLRRIATGLGMSYEQLAMDWSQVNYSSARAALVEIWRGFMARRREFASRFCQPIRLAVIEDAIDLGLVRLPPGAPGLYEAPGAWMRAKWIGPGRGFVDPVKEAQAAAIRVALGLSTMEDEAAELSGADYSDNLGQIEREIEQMPAGVMHPAQEKFATIMGVQGPDMRPPSED</sequence>
<dbReference type="Pfam" id="PF05136">
    <property type="entry name" value="Phage_portal_2"/>
    <property type="match status" value="1"/>
</dbReference>
<evidence type="ECO:0000313" key="2">
    <source>
        <dbReference type="EMBL" id="PVE47282.1"/>
    </source>
</evidence>
<dbReference type="NCBIfam" id="TIGR01539">
    <property type="entry name" value="portal_lambda"/>
    <property type="match status" value="1"/>
</dbReference>
<name>A0A2T7URK6_9RHOB</name>
<proteinExistence type="predicted"/>
<keyword evidence="3" id="KW-1185">Reference proteome</keyword>
<accession>A0A2T7URK6</accession>
<comment type="caution">
    <text evidence="2">The sequence shown here is derived from an EMBL/GenBank/DDBJ whole genome shotgun (WGS) entry which is preliminary data.</text>
</comment>